<dbReference type="EnsemblMetazoa" id="CapteT134113">
    <property type="protein sequence ID" value="CapteP134113"/>
    <property type="gene ID" value="CapteG134113"/>
</dbReference>
<gene>
    <name evidence="5" type="ORF">CAPTEDRAFT_134113</name>
</gene>
<dbReference type="EMBL" id="AMQN01000693">
    <property type="status" value="NOT_ANNOTATED_CDS"/>
    <property type="molecule type" value="Genomic_DNA"/>
</dbReference>
<dbReference type="OMA" id="IMMISDT"/>
<evidence type="ECO:0000313" key="5">
    <source>
        <dbReference type="EMBL" id="ELU14585.1"/>
    </source>
</evidence>
<dbReference type="PANTHER" id="PTHR28668:SF1">
    <property type="entry name" value="TRANSMEMBRANE PROTEIN 234"/>
    <property type="match status" value="1"/>
</dbReference>
<sequence>ALWLVSVAAIWGFTNPLIKAGGKGIENVKSSGNAFSQFLMEFKFLFLNWKYLLPFLLNQSGSVLYYMTLASADLSLAVPVTNSLTFVFTGLGGKLCGEEFGSKRQSYSDVLGVLFQ</sequence>
<accession>R7VFX2</accession>
<dbReference type="AlphaFoldDB" id="R7VFX2"/>
<evidence type="ECO:0000313" key="6">
    <source>
        <dbReference type="EnsemblMetazoa" id="CapteP134113"/>
    </source>
</evidence>
<keyword evidence="2" id="KW-0812">Transmembrane</keyword>
<evidence type="ECO:0000256" key="1">
    <source>
        <dbReference type="ARBA" id="ARBA00004141"/>
    </source>
</evidence>
<dbReference type="GO" id="GO:0016020">
    <property type="term" value="C:membrane"/>
    <property type="evidence" value="ECO:0007669"/>
    <property type="project" value="UniProtKB-SubCell"/>
</dbReference>
<keyword evidence="7" id="KW-1185">Reference proteome</keyword>
<dbReference type="HOGENOM" id="CLU_108086_2_1_1"/>
<evidence type="ECO:0000313" key="7">
    <source>
        <dbReference type="Proteomes" id="UP000014760"/>
    </source>
</evidence>
<reference evidence="7" key="1">
    <citation type="submission" date="2012-12" db="EMBL/GenBank/DDBJ databases">
        <authorList>
            <person name="Hellsten U."/>
            <person name="Grimwood J."/>
            <person name="Chapman J.A."/>
            <person name="Shapiro H."/>
            <person name="Aerts A."/>
            <person name="Otillar R.P."/>
            <person name="Terry A.Y."/>
            <person name="Boore J.L."/>
            <person name="Simakov O."/>
            <person name="Marletaz F."/>
            <person name="Cho S.-J."/>
            <person name="Edsinger-Gonzales E."/>
            <person name="Havlak P."/>
            <person name="Kuo D.-H."/>
            <person name="Larsson T."/>
            <person name="Lv J."/>
            <person name="Arendt D."/>
            <person name="Savage R."/>
            <person name="Osoegawa K."/>
            <person name="de Jong P."/>
            <person name="Lindberg D.R."/>
            <person name="Seaver E.C."/>
            <person name="Weisblat D.A."/>
            <person name="Putnam N.H."/>
            <person name="Grigoriev I.V."/>
            <person name="Rokhsar D.S."/>
        </authorList>
    </citation>
    <scope>NUCLEOTIDE SEQUENCE</scope>
    <source>
        <strain evidence="7">I ESC-2004</strain>
    </source>
</reference>
<keyword evidence="4" id="KW-0472">Membrane</keyword>
<evidence type="ECO:0000256" key="2">
    <source>
        <dbReference type="ARBA" id="ARBA00022692"/>
    </source>
</evidence>
<evidence type="ECO:0000256" key="4">
    <source>
        <dbReference type="ARBA" id="ARBA00023136"/>
    </source>
</evidence>
<name>R7VFX2_CAPTE</name>
<dbReference type="InterPro" id="IPR018908">
    <property type="entry name" value="TMEM234"/>
</dbReference>
<dbReference type="Proteomes" id="UP000014760">
    <property type="component" value="Unassembled WGS sequence"/>
</dbReference>
<dbReference type="Pfam" id="PF10639">
    <property type="entry name" value="TMEM234"/>
    <property type="match status" value="1"/>
</dbReference>
<keyword evidence="3" id="KW-1133">Transmembrane helix</keyword>
<organism evidence="5">
    <name type="scientific">Capitella teleta</name>
    <name type="common">Polychaete worm</name>
    <dbReference type="NCBI Taxonomy" id="283909"/>
    <lineage>
        <taxon>Eukaryota</taxon>
        <taxon>Metazoa</taxon>
        <taxon>Spiralia</taxon>
        <taxon>Lophotrochozoa</taxon>
        <taxon>Annelida</taxon>
        <taxon>Polychaeta</taxon>
        <taxon>Sedentaria</taxon>
        <taxon>Scolecida</taxon>
        <taxon>Capitellidae</taxon>
        <taxon>Capitella</taxon>
    </lineage>
</organism>
<reference evidence="5 7" key="2">
    <citation type="journal article" date="2013" name="Nature">
        <title>Insights into bilaterian evolution from three spiralian genomes.</title>
        <authorList>
            <person name="Simakov O."/>
            <person name="Marletaz F."/>
            <person name="Cho S.J."/>
            <person name="Edsinger-Gonzales E."/>
            <person name="Havlak P."/>
            <person name="Hellsten U."/>
            <person name="Kuo D.H."/>
            <person name="Larsson T."/>
            <person name="Lv J."/>
            <person name="Arendt D."/>
            <person name="Savage R."/>
            <person name="Osoegawa K."/>
            <person name="de Jong P."/>
            <person name="Grimwood J."/>
            <person name="Chapman J.A."/>
            <person name="Shapiro H."/>
            <person name="Aerts A."/>
            <person name="Otillar R.P."/>
            <person name="Terry A.Y."/>
            <person name="Boore J.L."/>
            <person name="Grigoriev I.V."/>
            <person name="Lindberg D.R."/>
            <person name="Seaver E.C."/>
            <person name="Weisblat D.A."/>
            <person name="Putnam N.H."/>
            <person name="Rokhsar D.S."/>
        </authorList>
    </citation>
    <scope>NUCLEOTIDE SEQUENCE</scope>
    <source>
        <strain evidence="5 7">I ESC-2004</strain>
    </source>
</reference>
<proteinExistence type="predicted"/>
<evidence type="ECO:0008006" key="8">
    <source>
        <dbReference type="Google" id="ProtNLM"/>
    </source>
</evidence>
<comment type="subcellular location">
    <subcellularLocation>
        <location evidence="1">Membrane</location>
        <topology evidence="1">Multi-pass membrane protein</topology>
    </subcellularLocation>
</comment>
<dbReference type="PANTHER" id="PTHR28668">
    <property type="entry name" value="TRANSMEMBRANE PROTEIN 234"/>
    <property type="match status" value="1"/>
</dbReference>
<dbReference type="OrthoDB" id="43458at2759"/>
<feature type="non-terminal residue" evidence="5">
    <location>
        <position position="1"/>
    </location>
</feature>
<dbReference type="FunCoup" id="R7VFX2">
    <property type="interactions" value="22"/>
</dbReference>
<dbReference type="EMBL" id="KB294417">
    <property type="protein sequence ID" value="ELU14585.1"/>
    <property type="molecule type" value="Genomic_DNA"/>
</dbReference>
<evidence type="ECO:0000256" key="3">
    <source>
        <dbReference type="ARBA" id="ARBA00022989"/>
    </source>
</evidence>
<reference evidence="6" key="3">
    <citation type="submission" date="2015-06" db="UniProtKB">
        <authorList>
            <consortium name="EnsemblMetazoa"/>
        </authorList>
    </citation>
    <scope>IDENTIFICATION</scope>
</reference>
<protein>
    <recommendedName>
        <fullName evidence="8">Transmembrane protein 234</fullName>
    </recommendedName>
</protein>